<feature type="compositionally biased region" description="Low complexity" evidence="1">
    <location>
        <begin position="65"/>
        <end position="85"/>
    </location>
</feature>
<gene>
    <name evidence="3" type="ORF">KJK29_38380</name>
</gene>
<keyword evidence="2" id="KW-0732">Signal</keyword>
<evidence type="ECO:0000313" key="3">
    <source>
        <dbReference type="EMBL" id="QWB28593.1"/>
    </source>
</evidence>
<evidence type="ECO:0000256" key="2">
    <source>
        <dbReference type="SAM" id="SignalP"/>
    </source>
</evidence>
<feature type="region of interest" description="Disordered" evidence="1">
    <location>
        <begin position="34"/>
        <end position="85"/>
    </location>
</feature>
<sequence>MGLVACLLVLQLAAPGPAQGERTAGAAVTAAVETRATGAASTPEAEGAGDPCPCEAEPSLRHLAARTPRAAGPAGASAAVTGTPVVDRGGTDLRAAGTSRCTGTVVSAPDTVELQTFRC</sequence>
<feature type="signal peptide" evidence="2">
    <location>
        <begin position="1"/>
        <end position="20"/>
    </location>
</feature>
<organism evidence="3 4">
    <name type="scientific">Streptomyces koelreuteriae</name>
    <dbReference type="NCBI Taxonomy" id="2838015"/>
    <lineage>
        <taxon>Bacteria</taxon>
        <taxon>Bacillati</taxon>
        <taxon>Actinomycetota</taxon>
        <taxon>Actinomycetes</taxon>
        <taxon>Kitasatosporales</taxon>
        <taxon>Streptomycetaceae</taxon>
        <taxon>Streptomyces</taxon>
    </lineage>
</organism>
<keyword evidence="4" id="KW-1185">Reference proteome</keyword>
<name>A0ABX8G5N6_9ACTN</name>
<dbReference type="EMBL" id="CP075896">
    <property type="protein sequence ID" value="QWB28593.1"/>
    <property type="molecule type" value="Genomic_DNA"/>
</dbReference>
<dbReference type="Proteomes" id="UP000679629">
    <property type="component" value="Chromosome"/>
</dbReference>
<evidence type="ECO:0000313" key="4">
    <source>
        <dbReference type="Proteomes" id="UP000679629"/>
    </source>
</evidence>
<feature type="chain" id="PRO_5047506848" evidence="2">
    <location>
        <begin position="21"/>
        <end position="119"/>
    </location>
</feature>
<proteinExistence type="predicted"/>
<reference evidence="4" key="1">
    <citation type="submission" date="2021-05" db="EMBL/GenBank/DDBJ databases">
        <title>Direct Submission.</title>
        <authorList>
            <person name="Li K."/>
            <person name="Gao J."/>
        </authorList>
    </citation>
    <scope>NUCLEOTIDE SEQUENCE [LARGE SCALE GENOMIC DNA]</scope>
    <source>
        <strain evidence="4">MG62</strain>
    </source>
</reference>
<accession>A0ABX8G5N6</accession>
<evidence type="ECO:0000256" key="1">
    <source>
        <dbReference type="SAM" id="MobiDB-lite"/>
    </source>
</evidence>
<protein>
    <submittedName>
        <fullName evidence="3">Uncharacterized protein</fullName>
    </submittedName>
</protein>